<evidence type="ECO:0000256" key="8">
    <source>
        <dbReference type="ARBA" id="ARBA00022989"/>
    </source>
</evidence>
<evidence type="ECO:0000256" key="6">
    <source>
        <dbReference type="ARBA" id="ARBA00022824"/>
    </source>
</evidence>
<gene>
    <name evidence="17" type="ORF">SAMN05444581_1188</name>
</gene>
<name>A0A1I4C4V8_9HYPH</name>
<evidence type="ECO:0000259" key="16">
    <source>
        <dbReference type="Pfam" id="PF16491"/>
    </source>
</evidence>
<feature type="active site" description="Proton donor" evidence="11">
    <location>
        <position position="358"/>
    </location>
</feature>
<dbReference type="InterPro" id="IPR001915">
    <property type="entry name" value="Peptidase_M48"/>
</dbReference>
<dbReference type="GO" id="GO:0071586">
    <property type="term" value="P:CAAX-box protein processing"/>
    <property type="evidence" value="ECO:0007669"/>
    <property type="project" value="InterPro"/>
</dbReference>
<comment type="subcellular location">
    <subcellularLocation>
        <location evidence="1">Endoplasmic reticulum membrane</location>
        <topology evidence="1">Multi-pass membrane protein</topology>
    </subcellularLocation>
</comment>
<evidence type="ECO:0000256" key="3">
    <source>
        <dbReference type="ARBA" id="ARBA00022692"/>
    </source>
</evidence>
<feature type="binding site" evidence="12">
    <location>
        <position position="280"/>
    </location>
    <ligand>
        <name>Zn(2+)</name>
        <dbReference type="ChEBI" id="CHEBI:29105"/>
        <note>catalytic</note>
    </ligand>
</feature>
<dbReference type="Proteomes" id="UP000198755">
    <property type="component" value="Unassembled WGS sequence"/>
</dbReference>
<keyword evidence="10 14" id="KW-0472">Membrane</keyword>
<evidence type="ECO:0000256" key="2">
    <source>
        <dbReference type="ARBA" id="ARBA00022670"/>
    </source>
</evidence>
<dbReference type="PANTHER" id="PTHR10120">
    <property type="entry name" value="CAAX PRENYL PROTEASE 1"/>
    <property type="match status" value="1"/>
</dbReference>
<dbReference type="Pfam" id="PF16491">
    <property type="entry name" value="Peptidase_M48_N"/>
    <property type="match status" value="1"/>
</dbReference>
<organism evidence="17 18">
    <name type="scientific">Methylocapsa palsarum</name>
    <dbReference type="NCBI Taxonomy" id="1612308"/>
    <lineage>
        <taxon>Bacteria</taxon>
        <taxon>Pseudomonadati</taxon>
        <taxon>Pseudomonadota</taxon>
        <taxon>Alphaproteobacteria</taxon>
        <taxon>Hyphomicrobiales</taxon>
        <taxon>Beijerinckiaceae</taxon>
        <taxon>Methylocapsa</taxon>
    </lineage>
</organism>
<dbReference type="GO" id="GO:0046872">
    <property type="term" value="F:metal ion binding"/>
    <property type="evidence" value="ECO:0007669"/>
    <property type="project" value="UniProtKB-KW"/>
</dbReference>
<dbReference type="OrthoDB" id="15218at2"/>
<sequence>MPFLSIGFIIAASVWAALSLYLSMRQVSYVLARRDAVPADFAGAISQEEHRKAADYTVARERFSRYETLIELALSAAWVFGGINLLYGSLASVLSPSLWLGVAFFIGTMAVGAIVSLPLDLYKTFVLEQKFGFNRTTLQTFAADRVKGAVIFLAVAVPLLFAALFVMRAFAGLWWLWVWLGLVVLMVAAPTVYVRLIAPRFNQFAPLADEALRLRIERLLNRCGFRSSGLFTMDASKRSAHGNAFFIGFGAAKRIVLFDTLLSHSTPEEVEAVVAHELGHFKHRHVLYSIVRSAIVTFAALAAFGWLAKQPWLLPAFGIGYKDDALALFVCTLLASVVGPLAAPVGNWISRRNEFQADDYARQNVGAGPMVSALTKLARDNASTLTPDPVYALVNYSHPPVPIRIRHLRRAETPGSGKMAAPISA</sequence>
<dbReference type="CDD" id="cd07343">
    <property type="entry name" value="M48A_Zmpste24p_like"/>
    <property type="match status" value="1"/>
</dbReference>
<dbReference type="Pfam" id="PF01435">
    <property type="entry name" value="Peptidase_M48"/>
    <property type="match status" value="1"/>
</dbReference>
<feature type="transmembrane region" description="Helical" evidence="14">
    <location>
        <begin position="286"/>
        <end position="306"/>
    </location>
</feature>
<evidence type="ECO:0000259" key="15">
    <source>
        <dbReference type="Pfam" id="PF01435"/>
    </source>
</evidence>
<dbReference type="STRING" id="1612308.SAMN05444581_1188"/>
<feature type="transmembrane region" description="Helical" evidence="14">
    <location>
        <begin position="69"/>
        <end position="87"/>
    </location>
</feature>
<comment type="similarity">
    <text evidence="13">Belongs to the peptidase M48 family.</text>
</comment>
<evidence type="ECO:0000256" key="9">
    <source>
        <dbReference type="ARBA" id="ARBA00023049"/>
    </source>
</evidence>
<dbReference type="Gene3D" id="3.30.2010.10">
    <property type="entry name" value="Metalloproteases ('zincins'), catalytic domain"/>
    <property type="match status" value="1"/>
</dbReference>
<feature type="domain" description="CAAX prenyl protease 1 N-terminal" evidence="16">
    <location>
        <begin position="29"/>
        <end position="203"/>
    </location>
</feature>
<evidence type="ECO:0000313" key="18">
    <source>
        <dbReference type="Proteomes" id="UP000198755"/>
    </source>
</evidence>
<evidence type="ECO:0000256" key="1">
    <source>
        <dbReference type="ARBA" id="ARBA00004477"/>
    </source>
</evidence>
<evidence type="ECO:0000256" key="10">
    <source>
        <dbReference type="ARBA" id="ARBA00023136"/>
    </source>
</evidence>
<feature type="binding site" evidence="12">
    <location>
        <position position="276"/>
    </location>
    <ligand>
        <name>Zn(2+)</name>
        <dbReference type="ChEBI" id="CHEBI:29105"/>
        <note>catalytic</note>
    </ligand>
</feature>
<evidence type="ECO:0000256" key="12">
    <source>
        <dbReference type="PIRSR" id="PIRSR627057-2"/>
    </source>
</evidence>
<dbReference type="RefSeq" id="WP_091685597.1">
    <property type="nucleotide sequence ID" value="NZ_FOSN01000018.1"/>
</dbReference>
<keyword evidence="6" id="KW-0256">Endoplasmic reticulum</keyword>
<dbReference type="AlphaFoldDB" id="A0A1I4C4V8"/>
<keyword evidence="8 14" id="KW-1133">Transmembrane helix</keyword>
<feature type="domain" description="Peptidase M48" evidence="15">
    <location>
        <begin position="208"/>
        <end position="410"/>
    </location>
</feature>
<evidence type="ECO:0000256" key="14">
    <source>
        <dbReference type="SAM" id="Phobius"/>
    </source>
</evidence>
<keyword evidence="18" id="KW-1185">Reference proteome</keyword>
<keyword evidence="4 12" id="KW-0479">Metal-binding</keyword>
<dbReference type="EMBL" id="FOSN01000018">
    <property type="protein sequence ID" value="SFK75349.1"/>
    <property type="molecule type" value="Genomic_DNA"/>
</dbReference>
<keyword evidence="2 13" id="KW-0645">Protease</keyword>
<feature type="transmembrane region" description="Helical" evidence="14">
    <location>
        <begin position="326"/>
        <end position="346"/>
    </location>
</feature>
<feature type="active site" evidence="11">
    <location>
        <position position="277"/>
    </location>
</feature>
<keyword evidence="5 13" id="KW-0378">Hydrolase</keyword>
<feature type="transmembrane region" description="Helical" evidence="14">
    <location>
        <begin position="6"/>
        <end position="24"/>
    </location>
</feature>
<protein>
    <submittedName>
        <fullName evidence="17">STE24 endopeptidase</fullName>
    </submittedName>
</protein>
<evidence type="ECO:0000313" key="17">
    <source>
        <dbReference type="EMBL" id="SFK75349.1"/>
    </source>
</evidence>
<feature type="binding site" evidence="12">
    <location>
        <position position="354"/>
    </location>
    <ligand>
        <name>Zn(2+)</name>
        <dbReference type="ChEBI" id="CHEBI:29105"/>
        <note>catalytic</note>
    </ligand>
</feature>
<feature type="transmembrane region" description="Helical" evidence="14">
    <location>
        <begin position="99"/>
        <end position="122"/>
    </location>
</feature>
<evidence type="ECO:0000256" key="4">
    <source>
        <dbReference type="ARBA" id="ARBA00022723"/>
    </source>
</evidence>
<comment type="cofactor">
    <cofactor evidence="12 13">
        <name>Zn(2+)</name>
        <dbReference type="ChEBI" id="CHEBI:29105"/>
    </cofactor>
    <text evidence="12 13">Binds 1 zinc ion per subunit.</text>
</comment>
<evidence type="ECO:0000256" key="5">
    <source>
        <dbReference type="ARBA" id="ARBA00022801"/>
    </source>
</evidence>
<dbReference type="GO" id="GO:0004222">
    <property type="term" value="F:metalloendopeptidase activity"/>
    <property type="evidence" value="ECO:0007669"/>
    <property type="project" value="InterPro"/>
</dbReference>
<dbReference type="InterPro" id="IPR027057">
    <property type="entry name" value="CAXX_Prtase_1"/>
</dbReference>
<feature type="transmembrane region" description="Helical" evidence="14">
    <location>
        <begin position="149"/>
        <end position="167"/>
    </location>
</feature>
<evidence type="ECO:0000256" key="11">
    <source>
        <dbReference type="PIRSR" id="PIRSR627057-1"/>
    </source>
</evidence>
<feature type="transmembrane region" description="Helical" evidence="14">
    <location>
        <begin position="173"/>
        <end position="194"/>
    </location>
</feature>
<dbReference type="InterPro" id="IPR032456">
    <property type="entry name" value="Peptidase_M48_N"/>
</dbReference>
<evidence type="ECO:0000256" key="7">
    <source>
        <dbReference type="ARBA" id="ARBA00022833"/>
    </source>
</evidence>
<keyword evidence="3 14" id="KW-0812">Transmembrane</keyword>
<keyword evidence="7 12" id="KW-0862">Zinc</keyword>
<reference evidence="17 18" key="1">
    <citation type="submission" date="2016-10" db="EMBL/GenBank/DDBJ databases">
        <authorList>
            <person name="de Groot N.N."/>
        </authorList>
    </citation>
    <scope>NUCLEOTIDE SEQUENCE [LARGE SCALE GENOMIC DNA]</scope>
    <source>
        <strain evidence="17 18">NE2</strain>
    </source>
</reference>
<evidence type="ECO:0000256" key="13">
    <source>
        <dbReference type="RuleBase" id="RU003983"/>
    </source>
</evidence>
<keyword evidence="9 13" id="KW-0482">Metalloprotease</keyword>
<accession>A0A1I4C4V8</accession>
<dbReference type="FunFam" id="3.30.2010.10:FF:000002">
    <property type="entry name" value="CAAX prenyl protease"/>
    <property type="match status" value="1"/>
</dbReference>
<proteinExistence type="inferred from homology"/>